<keyword evidence="2" id="KW-0285">Flavoprotein</keyword>
<comment type="similarity">
    <text evidence="1">Belongs to the paxM FAD-dependent monooxygenase family.</text>
</comment>
<dbReference type="InterPro" id="IPR002938">
    <property type="entry name" value="FAD-bd"/>
</dbReference>
<dbReference type="PANTHER" id="PTHR13789:SF147">
    <property type="entry name" value="PUTATIVE (AFU_ORTHOLOGUE AFUA_2G01950)-RELATED"/>
    <property type="match status" value="1"/>
</dbReference>
<dbReference type="InterPro" id="IPR036188">
    <property type="entry name" value="FAD/NAD-bd_sf"/>
</dbReference>
<dbReference type="OrthoDB" id="1878542at2759"/>
<dbReference type="InParanoid" id="A0A0D0DEZ5"/>
<keyword evidence="8" id="KW-1185">Reference proteome</keyword>
<keyword evidence="4" id="KW-0560">Oxidoreductase</keyword>
<evidence type="ECO:0000256" key="4">
    <source>
        <dbReference type="ARBA" id="ARBA00023002"/>
    </source>
</evidence>
<evidence type="ECO:0000313" key="8">
    <source>
        <dbReference type="Proteomes" id="UP000054538"/>
    </source>
</evidence>
<protein>
    <submittedName>
        <fullName evidence="7">Unplaced genomic scaffold scaffold_178, whole genome shotgun sequence</fullName>
    </submittedName>
</protein>
<dbReference type="GO" id="GO:0004497">
    <property type="term" value="F:monooxygenase activity"/>
    <property type="evidence" value="ECO:0007669"/>
    <property type="project" value="UniProtKB-KW"/>
</dbReference>
<organism evidence="7 8">
    <name type="scientific">Paxillus rubicundulus Ve08.2h10</name>
    <dbReference type="NCBI Taxonomy" id="930991"/>
    <lineage>
        <taxon>Eukaryota</taxon>
        <taxon>Fungi</taxon>
        <taxon>Dikarya</taxon>
        <taxon>Basidiomycota</taxon>
        <taxon>Agaricomycotina</taxon>
        <taxon>Agaricomycetes</taxon>
        <taxon>Agaricomycetidae</taxon>
        <taxon>Boletales</taxon>
        <taxon>Paxilineae</taxon>
        <taxon>Paxillaceae</taxon>
        <taxon>Paxillus</taxon>
    </lineage>
</organism>
<evidence type="ECO:0000256" key="5">
    <source>
        <dbReference type="ARBA" id="ARBA00023033"/>
    </source>
</evidence>
<dbReference type="InterPro" id="IPR050493">
    <property type="entry name" value="FAD-dep_Monooxygenase_BioMet"/>
</dbReference>
<dbReference type="EMBL" id="KN825000">
    <property type="protein sequence ID" value="KIK96172.1"/>
    <property type="molecule type" value="Genomic_DNA"/>
</dbReference>
<dbReference type="Proteomes" id="UP000054538">
    <property type="component" value="Unassembled WGS sequence"/>
</dbReference>
<dbReference type="SUPFAM" id="SSF51905">
    <property type="entry name" value="FAD/NAD(P)-binding domain"/>
    <property type="match status" value="1"/>
</dbReference>
<dbReference type="PRINTS" id="PR00420">
    <property type="entry name" value="RNGMNOXGNASE"/>
</dbReference>
<dbReference type="STRING" id="930991.A0A0D0DEZ5"/>
<dbReference type="Pfam" id="PF01494">
    <property type="entry name" value="FAD_binding_3"/>
    <property type="match status" value="1"/>
</dbReference>
<name>A0A0D0DEZ5_9AGAM</name>
<gene>
    <name evidence="7" type="ORF">PAXRUDRAFT_139046</name>
</gene>
<evidence type="ECO:0000256" key="1">
    <source>
        <dbReference type="ARBA" id="ARBA00007992"/>
    </source>
</evidence>
<reference evidence="8" key="2">
    <citation type="submission" date="2015-01" db="EMBL/GenBank/DDBJ databases">
        <title>Evolutionary Origins and Diversification of the Mycorrhizal Mutualists.</title>
        <authorList>
            <consortium name="DOE Joint Genome Institute"/>
            <consortium name="Mycorrhizal Genomics Consortium"/>
            <person name="Kohler A."/>
            <person name="Kuo A."/>
            <person name="Nagy L.G."/>
            <person name="Floudas D."/>
            <person name="Copeland A."/>
            <person name="Barry K.W."/>
            <person name="Cichocki N."/>
            <person name="Veneault-Fourrey C."/>
            <person name="LaButti K."/>
            <person name="Lindquist E.A."/>
            <person name="Lipzen A."/>
            <person name="Lundell T."/>
            <person name="Morin E."/>
            <person name="Murat C."/>
            <person name="Riley R."/>
            <person name="Ohm R."/>
            <person name="Sun H."/>
            <person name="Tunlid A."/>
            <person name="Henrissat B."/>
            <person name="Grigoriev I.V."/>
            <person name="Hibbett D.S."/>
            <person name="Martin F."/>
        </authorList>
    </citation>
    <scope>NUCLEOTIDE SEQUENCE [LARGE SCALE GENOMIC DNA]</scope>
    <source>
        <strain evidence="8">Ve08.2h10</strain>
    </source>
</reference>
<evidence type="ECO:0000256" key="3">
    <source>
        <dbReference type="ARBA" id="ARBA00022827"/>
    </source>
</evidence>
<evidence type="ECO:0000313" key="7">
    <source>
        <dbReference type="EMBL" id="KIK96172.1"/>
    </source>
</evidence>
<sequence>MPIGFPGVPQRSQDMLDFLVVGGGIAGLACAYSLQDAGHQVTVLEDGDGSYKSHGVVRSPPNMTRLLDYWGLGEALSRISIKATQFECHIGATGDHLASVALHDNLINALPGDFCYVQHAELHTMLYNVAKEAGVKIQHNTKVVSVDPWAGTVTTSNGAKMSADIIIGADGYKSVVRPVVVGPQALNGVRDDWVSINFVVPIDKMKQHQDLAPFVESAEWTFWYADNASLWGVRAGNSQFYAISMHIPREGCVQGNWGEEYPIKKESLKLHLFEPRVQKLAQLAETMTVFEFTHFEPFDNWVHESGKVVLVGEAAHPIVPNVSHNAAMGIEDAMTLSLLFALPSTRSQTLMLFTAYEELRQQRCADMQLTERQKRDYSTIPLGQQQRARDEGYRTSQMSLADWEKMNGTLGGIFSEFINLTNFDACEAVEDWWTKWGPAMRNPSAHAVPDDSSDTPTSEPLLLDTELVREESSHRALSDILADRCTVSGR</sequence>
<keyword evidence="5" id="KW-0503">Monooxygenase</keyword>
<feature type="domain" description="FAD-binding" evidence="6">
    <location>
        <begin position="17"/>
        <end position="365"/>
    </location>
</feature>
<accession>A0A0D0DEZ5</accession>
<reference evidence="7 8" key="1">
    <citation type="submission" date="2014-04" db="EMBL/GenBank/DDBJ databases">
        <authorList>
            <consortium name="DOE Joint Genome Institute"/>
            <person name="Kuo A."/>
            <person name="Kohler A."/>
            <person name="Jargeat P."/>
            <person name="Nagy L.G."/>
            <person name="Floudas D."/>
            <person name="Copeland A."/>
            <person name="Barry K.W."/>
            <person name="Cichocki N."/>
            <person name="Veneault-Fourrey C."/>
            <person name="LaButti K."/>
            <person name="Lindquist E.A."/>
            <person name="Lipzen A."/>
            <person name="Lundell T."/>
            <person name="Morin E."/>
            <person name="Murat C."/>
            <person name="Sun H."/>
            <person name="Tunlid A."/>
            <person name="Henrissat B."/>
            <person name="Grigoriev I.V."/>
            <person name="Hibbett D.S."/>
            <person name="Martin F."/>
            <person name="Nordberg H.P."/>
            <person name="Cantor M.N."/>
            <person name="Hua S.X."/>
        </authorList>
    </citation>
    <scope>NUCLEOTIDE SEQUENCE [LARGE SCALE GENOMIC DNA]</scope>
    <source>
        <strain evidence="7 8">Ve08.2h10</strain>
    </source>
</reference>
<dbReference type="Gene3D" id="3.50.50.60">
    <property type="entry name" value="FAD/NAD(P)-binding domain"/>
    <property type="match status" value="1"/>
</dbReference>
<dbReference type="AlphaFoldDB" id="A0A0D0DEZ5"/>
<proteinExistence type="inferred from homology"/>
<keyword evidence="3" id="KW-0274">FAD</keyword>
<dbReference type="HOGENOM" id="CLU_009665_19_3_1"/>
<evidence type="ECO:0000259" key="6">
    <source>
        <dbReference type="Pfam" id="PF01494"/>
    </source>
</evidence>
<dbReference type="PANTHER" id="PTHR13789">
    <property type="entry name" value="MONOOXYGENASE"/>
    <property type="match status" value="1"/>
</dbReference>
<dbReference type="GO" id="GO:0071949">
    <property type="term" value="F:FAD binding"/>
    <property type="evidence" value="ECO:0007669"/>
    <property type="project" value="InterPro"/>
</dbReference>
<evidence type="ECO:0000256" key="2">
    <source>
        <dbReference type="ARBA" id="ARBA00022630"/>
    </source>
</evidence>